<evidence type="ECO:0008006" key="4">
    <source>
        <dbReference type="Google" id="ProtNLM"/>
    </source>
</evidence>
<evidence type="ECO:0000313" key="3">
    <source>
        <dbReference type="Proteomes" id="UP000316008"/>
    </source>
</evidence>
<proteinExistence type="predicted"/>
<dbReference type="RefSeq" id="WP_144332096.1">
    <property type="nucleotide sequence ID" value="NZ_VLPL01000002.1"/>
</dbReference>
<reference evidence="2 3" key="1">
    <citation type="submission" date="2019-07" db="EMBL/GenBank/DDBJ databases">
        <authorList>
            <person name="Huq M.A."/>
        </authorList>
    </citation>
    <scope>NUCLEOTIDE SEQUENCE [LARGE SCALE GENOMIC DNA]</scope>
    <source>
        <strain evidence="2 3">MAH-3</strain>
    </source>
</reference>
<keyword evidence="3" id="KW-1185">Reference proteome</keyword>
<sequence length="248" mass="28504">MKLTRYLLIITLFGFTAAFAQQSVFPVTLSNPMDYDTIIETEPNFIWQTNITALQTDPRYSQRYVLCELEENQLKGEAIALNTPILVLDDYQNTMHSYSSSATPLEEGHTYVWQVSILFNSLIVDQSEPYQFTIFKPKEPLPVFYPVHHQNDGQVYQVVDNKIGLVTDELGNLKLNIQINSGGRKFKTVLLKEVISGKVQDDKEISENANGKRFFILDLKDLDLEAGFYTVQWQPIGRESFTFNFKIQ</sequence>
<keyword evidence="1" id="KW-0732">Signal</keyword>
<evidence type="ECO:0000313" key="2">
    <source>
        <dbReference type="EMBL" id="TSJ46559.1"/>
    </source>
</evidence>
<dbReference type="OrthoDB" id="9809727at2"/>
<dbReference type="AlphaFoldDB" id="A0A556N3C3"/>
<comment type="caution">
    <text evidence="2">The sequence shown here is derived from an EMBL/GenBank/DDBJ whole genome shotgun (WGS) entry which is preliminary data.</text>
</comment>
<organism evidence="2 3">
    <name type="scientific">Fluviicola chungangensis</name>
    <dbReference type="NCBI Taxonomy" id="2597671"/>
    <lineage>
        <taxon>Bacteria</taxon>
        <taxon>Pseudomonadati</taxon>
        <taxon>Bacteroidota</taxon>
        <taxon>Flavobacteriia</taxon>
        <taxon>Flavobacteriales</taxon>
        <taxon>Crocinitomicaceae</taxon>
        <taxon>Fluviicola</taxon>
    </lineage>
</organism>
<gene>
    <name evidence="2" type="ORF">FO442_05210</name>
</gene>
<dbReference type="Proteomes" id="UP000316008">
    <property type="component" value="Unassembled WGS sequence"/>
</dbReference>
<accession>A0A556N3C3</accession>
<evidence type="ECO:0000256" key="1">
    <source>
        <dbReference type="SAM" id="SignalP"/>
    </source>
</evidence>
<name>A0A556N3C3_9FLAO</name>
<protein>
    <recommendedName>
        <fullName evidence="4">T9SS type A sorting domain-containing protein</fullName>
    </recommendedName>
</protein>
<feature type="chain" id="PRO_5022128052" description="T9SS type A sorting domain-containing protein" evidence="1">
    <location>
        <begin position="21"/>
        <end position="248"/>
    </location>
</feature>
<dbReference type="EMBL" id="VLPL01000002">
    <property type="protein sequence ID" value="TSJ46559.1"/>
    <property type="molecule type" value="Genomic_DNA"/>
</dbReference>
<feature type="signal peptide" evidence="1">
    <location>
        <begin position="1"/>
        <end position="20"/>
    </location>
</feature>